<evidence type="ECO:0000313" key="4">
    <source>
        <dbReference type="Proteomes" id="UP000765509"/>
    </source>
</evidence>
<organism evidence="3 4">
    <name type="scientific">Austropuccinia psidii MF-1</name>
    <dbReference type="NCBI Taxonomy" id="1389203"/>
    <lineage>
        <taxon>Eukaryota</taxon>
        <taxon>Fungi</taxon>
        <taxon>Dikarya</taxon>
        <taxon>Basidiomycota</taxon>
        <taxon>Pucciniomycotina</taxon>
        <taxon>Pucciniomycetes</taxon>
        <taxon>Pucciniales</taxon>
        <taxon>Sphaerophragmiaceae</taxon>
        <taxon>Austropuccinia</taxon>
    </lineage>
</organism>
<keyword evidence="1" id="KW-0175">Coiled coil</keyword>
<keyword evidence="4" id="KW-1185">Reference proteome</keyword>
<feature type="compositionally biased region" description="Basic and acidic residues" evidence="2">
    <location>
        <begin position="9"/>
        <end position="29"/>
    </location>
</feature>
<evidence type="ECO:0000256" key="2">
    <source>
        <dbReference type="SAM" id="MobiDB-lite"/>
    </source>
</evidence>
<evidence type="ECO:0000256" key="1">
    <source>
        <dbReference type="SAM" id="Coils"/>
    </source>
</evidence>
<dbReference type="AlphaFoldDB" id="A0A9Q3Q4V1"/>
<comment type="caution">
    <text evidence="3">The sequence shown here is derived from an EMBL/GenBank/DDBJ whole genome shotgun (WGS) entry which is preliminary data.</text>
</comment>
<feature type="region of interest" description="Disordered" evidence="2">
    <location>
        <begin position="86"/>
        <end position="132"/>
    </location>
</feature>
<feature type="region of interest" description="Disordered" evidence="2">
    <location>
        <begin position="1"/>
        <end position="29"/>
    </location>
</feature>
<accession>A0A9Q3Q4V1</accession>
<gene>
    <name evidence="3" type="ORF">O181_124105</name>
</gene>
<name>A0A9Q3Q4V1_9BASI</name>
<feature type="non-terminal residue" evidence="3">
    <location>
        <position position="530"/>
    </location>
</feature>
<feature type="coiled-coil region" evidence="1">
    <location>
        <begin position="279"/>
        <end position="342"/>
    </location>
</feature>
<evidence type="ECO:0000313" key="3">
    <source>
        <dbReference type="EMBL" id="MBW0584390.1"/>
    </source>
</evidence>
<reference evidence="3" key="1">
    <citation type="submission" date="2021-03" db="EMBL/GenBank/DDBJ databases">
        <title>Draft genome sequence of rust myrtle Austropuccinia psidii MF-1, a brazilian biotype.</title>
        <authorList>
            <person name="Quecine M.C."/>
            <person name="Pachon D.M.R."/>
            <person name="Bonatelli M.L."/>
            <person name="Correr F.H."/>
            <person name="Franceschini L.M."/>
            <person name="Leite T.F."/>
            <person name="Margarido G.R.A."/>
            <person name="Almeida C.A."/>
            <person name="Ferrarezi J.A."/>
            <person name="Labate C.A."/>
        </authorList>
    </citation>
    <scope>NUCLEOTIDE SEQUENCE</scope>
    <source>
        <strain evidence="3">MF-1</strain>
    </source>
</reference>
<proteinExistence type="predicted"/>
<protein>
    <recommendedName>
        <fullName evidence="5">Retrotransposon gag domain-containing protein</fullName>
    </recommendedName>
</protein>
<dbReference type="EMBL" id="AVOT02117828">
    <property type="protein sequence ID" value="MBW0584390.1"/>
    <property type="molecule type" value="Genomic_DNA"/>
</dbReference>
<evidence type="ECO:0008006" key="5">
    <source>
        <dbReference type="Google" id="ProtNLM"/>
    </source>
</evidence>
<sequence length="530" mass="61507">MPMISEPELELRMSDSNRYKSHSEGSNRHLHEPVQTVLHSVQRQGLGNVAPNTQRSDELLAHPQKVSQRGGNSEILQWMESTIIQTSNQKDQGIPCQKEVGNQGRSPRSFYHQAPSQPTSPRREEEQEEELEKTIFPKLKDSKDPKGCHGRCIQHGQNLNEIQGQGRKKNETTSFPKEITLSKDVVNTLTEIKNSILPLKEIKHSLSSLQEINNNLSSPTKIVVQNEKEVDNIKFIVENNKPKILIDKTQKLIQGQQELYKYIKDIKDKTLTINYDMSIDNLTEKINKLSISVETFEEKTSSCQELLLDHVEKSDEARMHLKDDIQSEIRLITEKMDKINEANSNMPKLSTPFSHIRSPVKPKEELTNPFITDLSHQDNNQVLMKEAPQLKEWPTFTGEGEYDHMSFIKTIDMLQEDYAIPDELITARLHSLFEKSAKRWYYGIRQTNGKNTWSWWKQEIITKWSNDAWRYKIENAFENSFFDPDKDKPSTWFPKQVERLNALYPEMSQKMVHMKILKKCGGELEHSLRS</sequence>
<dbReference type="Proteomes" id="UP000765509">
    <property type="component" value="Unassembled WGS sequence"/>
</dbReference>